<dbReference type="OrthoDB" id="9807064at2"/>
<dbReference type="GO" id="GO:0005524">
    <property type="term" value="F:ATP binding"/>
    <property type="evidence" value="ECO:0007669"/>
    <property type="project" value="UniProtKB-KW"/>
</dbReference>
<dbReference type="EMBL" id="RIZI01000194">
    <property type="protein sequence ID" value="RNF57853.1"/>
    <property type="molecule type" value="Genomic_DNA"/>
</dbReference>
<protein>
    <recommendedName>
        <fullName evidence="5">biotin--[biotin carboxyl-carrier protein] ligase</fullName>
        <ecNumber evidence="5">6.3.4.15</ecNumber>
    </recommendedName>
</protein>
<dbReference type="InterPro" id="IPR008988">
    <property type="entry name" value="Transcriptional_repressor_C"/>
</dbReference>
<dbReference type="Pfam" id="PF02237">
    <property type="entry name" value="BPL_C"/>
    <property type="match status" value="1"/>
</dbReference>
<evidence type="ECO:0000256" key="2">
    <source>
        <dbReference type="ARBA" id="ARBA00022741"/>
    </source>
</evidence>
<dbReference type="InterPro" id="IPR045864">
    <property type="entry name" value="aa-tRNA-synth_II/BPL/LPL"/>
</dbReference>
<keyword evidence="2" id="KW-0547">Nucleotide-binding</keyword>
<keyword evidence="3" id="KW-0067">ATP-binding</keyword>
<evidence type="ECO:0000256" key="6">
    <source>
        <dbReference type="ARBA" id="ARBA00047846"/>
    </source>
</evidence>
<dbReference type="SUPFAM" id="SSF50037">
    <property type="entry name" value="C-terminal domain of transcriptional repressors"/>
    <property type="match status" value="1"/>
</dbReference>
<dbReference type="PANTHER" id="PTHR12835">
    <property type="entry name" value="BIOTIN PROTEIN LIGASE"/>
    <property type="match status" value="1"/>
</dbReference>
<dbReference type="Gene3D" id="3.30.930.10">
    <property type="entry name" value="Bira Bifunctional Protein, Domain 2"/>
    <property type="match status" value="1"/>
</dbReference>
<reference evidence="8" key="1">
    <citation type="submission" date="2018-10" db="EMBL/GenBank/DDBJ databases">
        <title>Acidithiobacillus sulfuriphilus sp. nov.: an extremely acidophilic sulfur-oxidizing chemolithotroph isolated from a neutral pH environment.</title>
        <authorList>
            <person name="Falagan C."/>
            <person name="Moya-Beltran A."/>
            <person name="Quatrini R."/>
            <person name="Johnson D.B."/>
        </authorList>
    </citation>
    <scope>NUCLEOTIDE SEQUENCE [LARGE SCALE GENOMIC DNA]</scope>
    <source>
        <strain evidence="8">CJ-2</strain>
    </source>
</reference>
<dbReference type="InterPro" id="IPR004143">
    <property type="entry name" value="BPL_LPL_catalytic"/>
</dbReference>
<dbReference type="GO" id="GO:0005737">
    <property type="term" value="C:cytoplasm"/>
    <property type="evidence" value="ECO:0007669"/>
    <property type="project" value="TreeGrafter"/>
</dbReference>
<sequence length="318" mass="34052">MAISAPEQGPSADLLALLATLADGLPRPPCALPLAAASLEKTLAEAERWGLPLQREEGGQLRLHYPYPPLRAAAVAQGAGWDTADVVVLPWCDSSNERLRHGPQGPRALLCEGQWAGRGRRGRHWSSPFGRHLYLSLSWPVAALPEQGSAALVAALSVHRVLHSLGIPGLGVKWPNDLWVNGRKLAGILVEAIPQMGQPRLIIGLGLNVHADPALPHTAISLHDAGVRTDRNTLAGSILRQWESDLRRYGEEGFTAFLPRWQEADCLAGRWVQVSAPDGIREGRAQGVDAHGRLILADESGLHAIAMGEASLRPAAAP</sequence>
<dbReference type="InterPro" id="IPR004408">
    <property type="entry name" value="Biotin_CoA_COase_ligase"/>
</dbReference>
<evidence type="ECO:0000259" key="7">
    <source>
        <dbReference type="PROSITE" id="PS51733"/>
    </source>
</evidence>
<keyword evidence="1 8" id="KW-0436">Ligase</keyword>
<dbReference type="NCBIfam" id="TIGR00121">
    <property type="entry name" value="birA_ligase"/>
    <property type="match status" value="1"/>
</dbReference>
<dbReference type="PROSITE" id="PS51733">
    <property type="entry name" value="BPL_LPL_CATALYTIC"/>
    <property type="match status" value="1"/>
</dbReference>
<organism evidence="8">
    <name type="scientific">Acidithiobacillus sulfuriphilus</name>
    <dbReference type="NCBI Taxonomy" id="1867749"/>
    <lineage>
        <taxon>Bacteria</taxon>
        <taxon>Pseudomonadati</taxon>
        <taxon>Pseudomonadota</taxon>
        <taxon>Acidithiobacillia</taxon>
        <taxon>Acidithiobacillales</taxon>
        <taxon>Acidithiobacillaceae</taxon>
        <taxon>Acidithiobacillus</taxon>
    </lineage>
</organism>
<dbReference type="PANTHER" id="PTHR12835:SF5">
    <property type="entry name" value="BIOTIN--PROTEIN LIGASE"/>
    <property type="match status" value="1"/>
</dbReference>
<dbReference type="RefSeq" id="WP_123106022.1">
    <property type="nucleotide sequence ID" value="NZ_CP127527.1"/>
</dbReference>
<gene>
    <name evidence="8" type="ORF">EC580_13760</name>
</gene>
<dbReference type="GO" id="GO:0004077">
    <property type="term" value="F:biotin--[biotin carboxyl-carrier protein] ligase activity"/>
    <property type="evidence" value="ECO:0007669"/>
    <property type="project" value="UniProtKB-EC"/>
</dbReference>
<dbReference type="Gene3D" id="2.30.30.100">
    <property type="match status" value="1"/>
</dbReference>
<feature type="domain" description="BPL/LPL catalytic" evidence="7">
    <location>
        <begin position="70"/>
        <end position="250"/>
    </location>
</feature>
<evidence type="ECO:0000256" key="1">
    <source>
        <dbReference type="ARBA" id="ARBA00022598"/>
    </source>
</evidence>
<evidence type="ECO:0000256" key="3">
    <source>
        <dbReference type="ARBA" id="ARBA00022840"/>
    </source>
</evidence>
<dbReference type="SUPFAM" id="SSF55681">
    <property type="entry name" value="Class II aaRS and biotin synthetases"/>
    <property type="match status" value="1"/>
</dbReference>
<name>A0A3M8QNK7_9PROT</name>
<dbReference type="EC" id="6.3.4.15" evidence="5"/>
<comment type="catalytic activity">
    <reaction evidence="6">
        <text>biotin + L-lysyl-[protein] + ATP = N(6)-biotinyl-L-lysyl-[protein] + AMP + diphosphate + H(+)</text>
        <dbReference type="Rhea" id="RHEA:11756"/>
        <dbReference type="Rhea" id="RHEA-COMP:9752"/>
        <dbReference type="Rhea" id="RHEA-COMP:10505"/>
        <dbReference type="ChEBI" id="CHEBI:15378"/>
        <dbReference type="ChEBI" id="CHEBI:29969"/>
        <dbReference type="ChEBI" id="CHEBI:30616"/>
        <dbReference type="ChEBI" id="CHEBI:33019"/>
        <dbReference type="ChEBI" id="CHEBI:57586"/>
        <dbReference type="ChEBI" id="CHEBI:83144"/>
        <dbReference type="ChEBI" id="CHEBI:456215"/>
        <dbReference type="EC" id="6.3.4.15"/>
    </reaction>
</comment>
<dbReference type="Pfam" id="PF03099">
    <property type="entry name" value="BPL_LplA_LipB"/>
    <property type="match status" value="1"/>
</dbReference>
<dbReference type="InterPro" id="IPR003142">
    <property type="entry name" value="BPL_C"/>
</dbReference>
<comment type="caution">
    <text evidence="8">The sequence shown here is derived from an EMBL/GenBank/DDBJ whole genome shotgun (WGS) entry which is preliminary data.</text>
</comment>
<dbReference type="AlphaFoldDB" id="A0A3M8QNK7"/>
<evidence type="ECO:0000256" key="5">
    <source>
        <dbReference type="ARBA" id="ARBA00024227"/>
    </source>
</evidence>
<proteinExistence type="predicted"/>
<evidence type="ECO:0000313" key="8">
    <source>
        <dbReference type="EMBL" id="RNF57853.1"/>
    </source>
</evidence>
<keyword evidence="4" id="KW-0092">Biotin</keyword>
<evidence type="ECO:0000256" key="4">
    <source>
        <dbReference type="ARBA" id="ARBA00023267"/>
    </source>
</evidence>
<dbReference type="CDD" id="cd16442">
    <property type="entry name" value="BPL"/>
    <property type="match status" value="1"/>
</dbReference>
<accession>A0A3M8QNK7</accession>